<proteinExistence type="predicted"/>
<dbReference type="InterPro" id="IPR046732">
    <property type="entry name" value="DUF6624"/>
</dbReference>
<keyword evidence="2" id="KW-1185">Reference proteome</keyword>
<evidence type="ECO:0000313" key="2">
    <source>
        <dbReference type="Proteomes" id="UP000315540"/>
    </source>
</evidence>
<evidence type="ECO:0000313" key="1">
    <source>
        <dbReference type="EMBL" id="TPN86792.1"/>
    </source>
</evidence>
<organism evidence="1 2">
    <name type="scientific">Aquimarina algicola</name>
    <dbReference type="NCBI Taxonomy" id="2589995"/>
    <lineage>
        <taxon>Bacteria</taxon>
        <taxon>Pseudomonadati</taxon>
        <taxon>Bacteroidota</taxon>
        <taxon>Flavobacteriia</taxon>
        <taxon>Flavobacteriales</taxon>
        <taxon>Flavobacteriaceae</taxon>
        <taxon>Aquimarina</taxon>
    </lineage>
</organism>
<dbReference type="RefSeq" id="WP_140590168.1">
    <property type="nucleotide sequence ID" value="NZ_VFWZ01000002.1"/>
</dbReference>
<dbReference type="OrthoDB" id="1164858at2"/>
<protein>
    <submittedName>
        <fullName evidence="1">Uncharacterized protein</fullName>
    </submittedName>
</protein>
<accession>A0A504JDS7</accession>
<comment type="caution">
    <text evidence="1">The sequence shown here is derived from an EMBL/GenBank/DDBJ whole genome shotgun (WGS) entry which is preliminary data.</text>
</comment>
<dbReference type="Proteomes" id="UP000315540">
    <property type="component" value="Unassembled WGS sequence"/>
</dbReference>
<dbReference type="Pfam" id="PF20329">
    <property type="entry name" value="DUF6624"/>
    <property type="match status" value="1"/>
</dbReference>
<dbReference type="AlphaFoldDB" id="A0A504JDS7"/>
<reference evidence="1 2" key="1">
    <citation type="submission" date="2019-06" db="EMBL/GenBank/DDBJ databases">
        <authorList>
            <person name="Meng X."/>
        </authorList>
    </citation>
    <scope>NUCLEOTIDE SEQUENCE [LARGE SCALE GENOMIC DNA]</scope>
    <source>
        <strain evidence="1 2">M625</strain>
    </source>
</reference>
<sequence length="209" mass="24587">MKYSFLLICFCVTLPIFSQINSEYKIPSKEQLDTLKIQLETLFKKDQAFRKIYKEAEKKLGKDSFEMEYFWQIVEGQDKVLEKELSLIIDTYGWLGISQVGRLANTAQWAVLQHGPLHLKEKYAPLLKESVLHKESRANHYASLIDWMLINSNRLQMYGTAIKSDDENKLQFYDIKDPELINKRRKEIGLSSIQEFAKSKNMVWNIKQK</sequence>
<dbReference type="EMBL" id="VFWZ01000002">
    <property type="protein sequence ID" value="TPN86792.1"/>
    <property type="molecule type" value="Genomic_DNA"/>
</dbReference>
<name>A0A504JDS7_9FLAO</name>
<gene>
    <name evidence="1" type="ORF">FHK87_04095</name>
</gene>